<reference evidence="3 4" key="1">
    <citation type="submission" date="2018-12" db="EMBL/GenBank/DDBJ databases">
        <title>Croceicoccus ponticola sp. nov., a lipolytic bacterium isolated from seawater.</title>
        <authorList>
            <person name="Yoon J.-H."/>
        </authorList>
    </citation>
    <scope>NUCLEOTIDE SEQUENCE [LARGE SCALE GENOMIC DNA]</scope>
    <source>
        <strain evidence="3 4">GM-16</strain>
    </source>
</reference>
<evidence type="ECO:0000313" key="4">
    <source>
        <dbReference type="Proteomes" id="UP000283003"/>
    </source>
</evidence>
<gene>
    <name evidence="3" type="ORF">EKN06_04700</name>
</gene>
<dbReference type="RefSeq" id="WP_127611665.1">
    <property type="nucleotide sequence ID" value="NZ_RXOL01000001.1"/>
</dbReference>
<comment type="caution">
    <text evidence="3">The sequence shown here is derived from an EMBL/GenBank/DDBJ whole genome shotgun (WGS) entry which is preliminary data.</text>
</comment>
<organism evidence="3 4">
    <name type="scientific">Croceicoccus ponticola</name>
    <dbReference type="NCBI Taxonomy" id="2217664"/>
    <lineage>
        <taxon>Bacteria</taxon>
        <taxon>Pseudomonadati</taxon>
        <taxon>Pseudomonadota</taxon>
        <taxon>Alphaproteobacteria</taxon>
        <taxon>Sphingomonadales</taxon>
        <taxon>Erythrobacteraceae</taxon>
        <taxon>Croceicoccus</taxon>
    </lineage>
</organism>
<feature type="compositionally biased region" description="Basic and acidic residues" evidence="1">
    <location>
        <begin position="73"/>
        <end position="92"/>
    </location>
</feature>
<proteinExistence type="predicted"/>
<name>A0A437H1H2_9SPHN</name>
<dbReference type="EMBL" id="RXOL01000001">
    <property type="protein sequence ID" value="RVQ69475.1"/>
    <property type="molecule type" value="Genomic_DNA"/>
</dbReference>
<evidence type="ECO:0008006" key="5">
    <source>
        <dbReference type="Google" id="ProtNLM"/>
    </source>
</evidence>
<accession>A0A437H1H2</accession>
<evidence type="ECO:0000256" key="2">
    <source>
        <dbReference type="SAM" id="SignalP"/>
    </source>
</evidence>
<feature type="chain" id="PRO_5018979285" description="UrcA family protein" evidence="2">
    <location>
        <begin position="20"/>
        <end position="125"/>
    </location>
</feature>
<dbReference type="AlphaFoldDB" id="A0A437H1H2"/>
<evidence type="ECO:0000256" key="1">
    <source>
        <dbReference type="SAM" id="MobiDB-lite"/>
    </source>
</evidence>
<protein>
    <recommendedName>
        <fullName evidence="5">UrcA family protein</fullName>
    </recommendedName>
</protein>
<feature type="compositionally biased region" description="Basic and acidic residues" evidence="1">
    <location>
        <begin position="112"/>
        <end position="125"/>
    </location>
</feature>
<keyword evidence="2" id="KW-0732">Signal</keyword>
<feature type="signal peptide" evidence="2">
    <location>
        <begin position="1"/>
        <end position="19"/>
    </location>
</feature>
<dbReference type="Proteomes" id="UP000283003">
    <property type="component" value="Unassembled WGS sequence"/>
</dbReference>
<keyword evidence="4" id="KW-1185">Reference proteome</keyword>
<evidence type="ECO:0000313" key="3">
    <source>
        <dbReference type="EMBL" id="RVQ69475.1"/>
    </source>
</evidence>
<dbReference type="OrthoDB" id="7410936at2"/>
<feature type="region of interest" description="Disordered" evidence="1">
    <location>
        <begin position="68"/>
        <end position="125"/>
    </location>
</feature>
<sequence length="125" mass="14022">MRKIILPLALLAVCTPAMAQGPQREDRRDASAEYANRERCILPQAIAPSFNNNAASMEQMRIAAVTVRRASNRHGDTMSRVCGSEHDPRALDGEMTMGAPEDVPQDDETDMADEREPQDYRDYRD</sequence>